<dbReference type="EMBL" id="QOVW01000012">
    <property type="protein sequence ID" value="RDB37022.1"/>
    <property type="molecule type" value="Genomic_DNA"/>
</dbReference>
<protein>
    <submittedName>
        <fullName evidence="1">Uncharacterized protein</fullName>
    </submittedName>
</protein>
<sequence length="64" mass="7281">MIVLNTVQHEDETKDKSINNKILDHSEIKIEIKKGSVTEIPTTILPNWLPHPLILKSLPLQLTT</sequence>
<keyword evidence="2" id="KW-1185">Reference proteome</keyword>
<dbReference type="Proteomes" id="UP000253934">
    <property type="component" value="Unassembled WGS sequence"/>
</dbReference>
<accession>A0A369KTU8</accession>
<evidence type="ECO:0000313" key="1">
    <source>
        <dbReference type="EMBL" id="RDB37022.1"/>
    </source>
</evidence>
<reference evidence="1" key="1">
    <citation type="submission" date="2018-04" db="EMBL/GenBank/DDBJ databases">
        <title>Draft genome sequence of the Candidatus Spirobacillus cienkowskii, a pathogen of freshwater Daphnia species, reconstructed from hemolymph metagenomic reads.</title>
        <authorList>
            <person name="Bresciani L."/>
            <person name="Lemos L.N."/>
            <person name="Wale N."/>
            <person name="Lin J.Y."/>
            <person name="Fernandes G.R."/>
            <person name="Duffy M.A."/>
            <person name="Rodrigues J.M."/>
        </authorList>
    </citation>
    <scope>NUCLEOTIDE SEQUENCE [LARGE SCALE GENOMIC DNA]</scope>
    <source>
        <strain evidence="1">Binning01</strain>
    </source>
</reference>
<proteinExistence type="predicted"/>
<name>A0A369KTU8_9BACT</name>
<dbReference type="AlphaFoldDB" id="A0A369KTU8"/>
<evidence type="ECO:0000313" key="2">
    <source>
        <dbReference type="Proteomes" id="UP000253934"/>
    </source>
</evidence>
<gene>
    <name evidence="1" type="ORF">DCC88_02100</name>
</gene>
<organism evidence="1 2">
    <name type="scientific">Spirobacillus cienkowskii</name>
    <dbReference type="NCBI Taxonomy" id="495820"/>
    <lineage>
        <taxon>Bacteria</taxon>
        <taxon>Pseudomonadati</taxon>
        <taxon>Bdellovibrionota</taxon>
        <taxon>Oligoflexia</taxon>
        <taxon>Silvanigrellales</taxon>
        <taxon>Spirobacillus</taxon>
    </lineage>
</organism>
<comment type="caution">
    <text evidence="1">The sequence shown here is derived from an EMBL/GenBank/DDBJ whole genome shotgun (WGS) entry which is preliminary data.</text>
</comment>